<organism evidence="8 9">
    <name type="scientific">Paenibacillus spongiae</name>
    <dbReference type="NCBI Taxonomy" id="2909671"/>
    <lineage>
        <taxon>Bacteria</taxon>
        <taxon>Bacillati</taxon>
        <taxon>Bacillota</taxon>
        <taxon>Bacilli</taxon>
        <taxon>Bacillales</taxon>
        <taxon>Paenibacillaceae</taxon>
        <taxon>Paenibacillus</taxon>
    </lineage>
</organism>
<evidence type="ECO:0000259" key="6">
    <source>
        <dbReference type="Pfam" id="PF00251"/>
    </source>
</evidence>
<proteinExistence type="inferred from homology"/>
<dbReference type="SMART" id="SM00640">
    <property type="entry name" value="Glyco_32"/>
    <property type="match status" value="1"/>
</dbReference>
<evidence type="ECO:0000256" key="1">
    <source>
        <dbReference type="ARBA" id="ARBA00009902"/>
    </source>
</evidence>
<dbReference type="Pfam" id="PF00251">
    <property type="entry name" value="Glyco_hydro_32N"/>
    <property type="match status" value="1"/>
</dbReference>
<dbReference type="Pfam" id="PF08244">
    <property type="entry name" value="Glyco_hydro_32C"/>
    <property type="match status" value="1"/>
</dbReference>
<dbReference type="Gene3D" id="2.115.10.20">
    <property type="entry name" value="Glycosyl hydrolase domain, family 43"/>
    <property type="match status" value="1"/>
</dbReference>
<gene>
    <name evidence="8" type="ORF">L1F29_17035</name>
</gene>
<sequence length="474" mass="55301">MSLFYKPQVGWTGDFIPFYKDGRFQLFYLLDWRNHEKYGEGTPWYLISTDDFVQFEEHGEVIPRGSKDEQDLFIFTGCVIEAGGQYHIFYTGHNHHLQSQGKPMQAVMHAVSDDLLHWSKIEEDTFFAPPEMYEKDDWRDPFVFWNEEAEEYWMLLAARLKEGPSRRRGCTALCASKDLKHWEVREPFWAPHLYFTHECPDLFRIGDWWYLVFSTFSDKWVTHYRMSKSLNGPWIAPADDAFDGRAYYAAKTFSDGSRRYVFGWNPTKTEEKDEGQWQWGGNLVVHELIQHIDGTLQVKIPEQLDKVFKQELPVQLAPGIGKWDIAGNTLKSAALDSFSCAMTDELPSCCKLTATVTFAENTRSCGMMLRFSEDLENGYYIRLEPDRNRIVFDCWPRRGDMPHIVELERPITLIPDTPYELKVIIEDSICEIYLDDQVALSTRMYNHQRGKWGVFVTDGEAQFSHVKLLSAQSD</sequence>
<dbReference type="EMBL" id="CP091430">
    <property type="protein sequence ID" value="UVI33436.1"/>
    <property type="molecule type" value="Genomic_DNA"/>
</dbReference>
<dbReference type="Proteomes" id="UP001057877">
    <property type="component" value="Chromosome"/>
</dbReference>
<evidence type="ECO:0000256" key="2">
    <source>
        <dbReference type="ARBA" id="ARBA00012758"/>
    </source>
</evidence>
<evidence type="ECO:0000313" key="9">
    <source>
        <dbReference type="Proteomes" id="UP001057877"/>
    </source>
</evidence>
<dbReference type="PANTHER" id="PTHR43101:SF1">
    <property type="entry name" value="BETA-FRUCTOSIDASE"/>
    <property type="match status" value="1"/>
</dbReference>
<dbReference type="PANTHER" id="PTHR43101">
    <property type="entry name" value="BETA-FRUCTOSIDASE"/>
    <property type="match status" value="1"/>
</dbReference>
<evidence type="ECO:0000256" key="4">
    <source>
        <dbReference type="ARBA" id="ARBA00023295"/>
    </source>
</evidence>
<evidence type="ECO:0000313" key="8">
    <source>
        <dbReference type="EMBL" id="UVI33436.1"/>
    </source>
</evidence>
<dbReference type="SUPFAM" id="SSF49899">
    <property type="entry name" value="Concanavalin A-like lectins/glucanases"/>
    <property type="match status" value="1"/>
</dbReference>
<evidence type="ECO:0000256" key="3">
    <source>
        <dbReference type="ARBA" id="ARBA00022801"/>
    </source>
</evidence>
<reference evidence="8" key="1">
    <citation type="submission" date="2022-01" db="EMBL/GenBank/DDBJ databases">
        <title>Paenibacillus spongiae sp. nov., isolated from marine sponge.</title>
        <authorList>
            <person name="Li Z."/>
            <person name="Zhang M."/>
        </authorList>
    </citation>
    <scope>NUCLEOTIDE SEQUENCE</scope>
    <source>
        <strain evidence="8">PHS-Z3</strain>
    </source>
</reference>
<dbReference type="InterPro" id="IPR051214">
    <property type="entry name" value="GH32_Enzymes"/>
</dbReference>
<dbReference type="SUPFAM" id="SSF75005">
    <property type="entry name" value="Arabinanase/levansucrase/invertase"/>
    <property type="match status" value="1"/>
</dbReference>
<name>A0ABY5SHK9_9BACL</name>
<accession>A0ABY5SHK9</accession>
<dbReference type="InterPro" id="IPR001362">
    <property type="entry name" value="Glyco_hydro_32"/>
</dbReference>
<dbReference type="Gene3D" id="2.60.120.560">
    <property type="entry name" value="Exo-inulinase, domain 1"/>
    <property type="match status" value="1"/>
</dbReference>
<evidence type="ECO:0000259" key="7">
    <source>
        <dbReference type="Pfam" id="PF08244"/>
    </source>
</evidence>
<feature type="domain" description="Glycosyl hydrolase family 32 N-terminal" evidence="6">
    <location>
        <begin position="6"/>
        <end position="283"/>
    </location>
</feature>
<dbReference type="CDD" id="cd08995">
    <property type="entry name" value="GH32_EcAec43-like"/>
    <property type="match status" value="1"/>
</dbReference>
<dbReference type="InterPro" id="IPR013320">
    <property type="entry name" value="ConA-like_dom_sf"/>
</dbReference>
<dbReference type="InterPro" id="IPR013148">
    <property type="entry name" value="Glyco_hydro_32_N"/>
</dbReference>
<comment type="similarity">
    <text evidence="1 5">Belongs to the glycosyl hydrolase 32 family.</text>
</comment>
<keyword evidence="9" id="KW-1185">Reference proteome</keyword>
<dbReference type="InterPro" id="IPR013189">
    <property type="entry name" value="Glyco_hydro_32_C"/>
</dbReference>
<dbReference type="RefSeq" id="WP_258389489.1">
    <property type="nucleotide sequence ID" value="NZ_CP091430.1"/>
</dbReference>
<feature type="domain" description="Glycosyl hydrolase family 32 C-terminal" evidence="7">
    <location>
        <begin position="348"/>
        <end position="468"/>
    </location>
</feature>
<dbReference type="InterPro" id="IPR023296">
    <property type="entry name" value="Glyco_hydro_beta-prop_sf"/>
</dbReference>
<protein>
    <recommendedName>
        <fullName evidence="2">beta-fructofuranosidase</fullName>
        <ecNumber evidence="2">3.2.1.26</ecNumber>
    </recommendedName>
</protein>
<dbReference type="EC" id="3.2.1.26" evidence="2"/>
<keyword evidence="3 5" id="KW-0378">Hydrolase</keyword>
<evidence type="ECO:0000256" key="5">
    <source>
        <dbReference type="RuleBase" id="RU362110"/>
    </source>
</evidence>
<keyword evidence="4 5" id="KW-0326">Glycosidase</keyword>